<dbReference type="Pfam" id="PF04938">
    <property type="entry name" value="SIP1"/>
    <property type="match status" value="1"/>
</dbReference>
<dbReference type="EMBL" id="JAKWFO010000014">
    <property type="protein sequence ID" value="KAI9632332.1"/>
    <property type="molecule type" value="Genomic_DNA"/>
</dbReference>
<dbReference type="GO" id="GO:0005634">
    <property type="term" value="C:nucleus"/>
    <property type="evidence" value="ECO:0007669"/>
    <property type="project" value="TreeGrafter"/>
</dbReference>
<sequence>MARPGQAEHRKRKRQAEEAAARAQSHGGSSRSNSTPRAGLPLQMQVQGSGPSFQVASSRMSLGGGAAGEGNMGEEYEEGEEEEEEEGGEYDSFAQQGEEGEEDDEDEDEDGDAGEAFVIGNADGKGKGKKKDKKGGGAQVLPVADLPDDWEGDAEDGATYLALAMRADKVLPTFTRAENPWSSSAAPALPDIGEAAQPDQAAAGPSRHPALPKKSWQTVFPHHFVEYRRTIAQSWPPSPPLPYPSTWPKIPPTSQRGEWGYYINGYPRRKLSPPARPKTAASSAKGKGPAVEVDEEEGLNAEVDEEEGMNAGGGDEDDVDMDLEDEEEAALNYDTLEPLGERHKSRDPHVCILQKLDTFHIISVLTTLTTHIQNTLTPLESDLIPPSYDPLTSSSSSYRPHSRKNPFTEHYSRWIYALLLVLDPFLSAAQVSALRELARVVMRVGAWRWVEAVMAGEVGLPASSSNGGAVGEGGTGAAPAPVPWVMGARWKYARDSREATGVAEKEMARPAKEQITPNEREEYDETSVDETLGRCWLIVHAISAGWGQKDLVMDLEEMFS</sequence>
<feature type="compositionally biased region" description="Acidic residues" evidence="2">
    <location>
        <begin position="72"/>
        <end position="89"/>
    </location>
</feature>
<feature type="region of interest" description="Disordered" evidence="2">
    <location>
        <begin position="1"/>
        <end position="151"/>
    </location>
</feature>
<accession>A0AA38H220</accession>
<feature type="compositionally biased region" description="Gly residues" evidence="2">
    <location>
        <begin position="62"/>
        <end position="71"/>
    </location>
</feature>
<gene>
    <name evidence="3" type="ORF">MKK02DRAFT_40636</name>
</gene>
<name>A0AA38H220_9TREE</name>
<feature type="compositionally biased region" description="Acidic residues" evidence="2">
    <location>
        <begin position="98"/>
        <end position="113"/>
    </location>
</feature>
<dbReference type="Proteomes" id="UP001164286">
    <property type="component" value="Unassembled WGS sequence"/>
</dbReference>
<evidence type="ECO:0000313" key="3">
    <source>
        <dbReference type="EMBL" id="KAI9632332.1"/>
    </source>
</evidence>
<comment type="caution">
    <text evidence="3">The sequence shown here is derived from an EMBL/GenBank/DDBJ whole genome shotgun (WGS) entry which is preliminary data.</text>
</comment>
<evidence type="ECO:0000313" key="4">
    <source>
        <dbReference type="Proteomes" id="UP001164286"/>
    </source>
</evidence>
<feature type="compositionally biased region" description="Basic and acidic residues" evidence="2">
    <location>
        <begin position="501"/>
        <end position="512"/>
    </location>
</feature>
<dbReference type="InterPro" id="IPR035426">
    <property type="entry name" value="Gemin2/Brr1"/>
</dbReference>
<dbReference type="PANTHER" id="PTHR12794:SF0">
    <property type="entry name" value="GEM-ASSOCIATED PROTEIN 2"/>
    <property type="match status" value="1"/>
</dbReference>
<evidence type="ECO:0000256" key="2">
    <source>
        <dbReference type="SAM" id="MobiDB-lite"/>
    </source>
</evidence>
<evidence type="ECO:0000256" key="1">
    <source>
        <dbReference type="ARBA" id="ARBA00025758"/>
    </source>
</evidence>
<feature type="compositionally biased region" description="Polar residues" evidence="2">
    <location>
        <begin position="26"/>
        <end position="36"/>
    </location>
</feature>
<dbReference type="PANTHER" id="PTHR12794">
    <property type="entry name" value="GEMIN2"/>
    <property type="match status" value="1"/>
</dbReference>
<dbReference type="Gene3D" id="1.20.58.1070">
    <property type="match status" value="1"/>
</dbReference>
<feature type="compositionally biased region" description="Polar residues" evidence="2">
    <location>
        <begin position="44"/>
        <end position="60"/>
    </location>
</feature>
<feature type="region of interest" description="Disordered" evidence="2">
    <location>
        <begin position="501"/>
        <end position="526"/>
    </location>
</feature>
<dbReference type="AlphaFoldDB" id="A0AA38H220"/>
<reference evidence="3" key="1">
    <citation type="journal article" date="2022" name="G3 (Bethesda)">
        <title>High quality genome of the basidiomycete yeast Dioszegia hungarica PDD-24b-2 isolated from cloud water.</title>
        <authorList>
            <person name="Jarrige D."/>
            <person name="Haridas S."/>
            <person name="Bleykasten-Grosshans C."/>
            <person name="Joly M."/>
            <person name="Nadalig T."/>
            <person name="Sancelme M."/>
            <person name="Vuilleumier S."/>
            <person name="Grigoriev I.V."/>
            <person name="Amato P."/>
            <person name="Bringel F."/>
        </authorList>
    </citation>
    <scope>NUCLEOTIDE SEQUENCE</scope>
    <source>
        <strain evidence="3">PDD-24b-2</strain>
    </source>
</reference>
<dbReference type="RefSeq" id="XP_052942109.1">
    <property type="nucleotide sequence ID" value="XM_053091192.1"/>
</dbReference>
<feature type="compositionally biased region" description="Acidic residues" evidence="2">
    <location>
        <begin position="292"/>
        <end position="316"/>
    </location>
</feature>
<organism evidence="3 4">
    <name type="scientific">Dioszegia hungarica</name>
    <dbReference type="NCBI Taxonomy" id="4972"/>
    <lineage>
        <taxon>Eukaryota</taxon>
        <taxon>Fungi</taxon>
        <taxon>Dikarya</taxon>
        <taxon>Basidiomycota</taxon>
        <taxon>Agaricomycotina</taxon>
        <taxon>Tremellomycetes</taxon>
        <taxon>Tremellales</taxon>
        <taxon>Bulleribasidiaceae</taxon>
        <taxon>Dioszegia</taxon>
    </lineage>
</organism>
<protein>
    <submittedName>
        <fullName evidence="3">Uncharacterized protein</fullName>
    </submittedName>
</protein>
<keyword evidence="4" id="KW-1185">Reference proteome</keyword>
<proteinExistence type="inferred from homology"/>
<dbReference type="GO" id="GO:0032797">
    <property type="term" value="C:SMN complex"/>
    <property type="evidence" value="ECO:0007669"/>
    <property type="project" value="TreeGrafter"/>
</dbReference>
<feature type="region of interest" description="Disordered" evidence="2">
    <location>
        <begin position="270"/>
        <end position="316"/>
    </location>
</feature>
<dbReference type="GO" id="GO:0000387">
    <property type="term" value="P:spliceosomal snRNP assembly"/>
    <property type="evidence" value="ECO:0007669"/>
    <property type="project" value="InterPro"/>
</dbReference>
<feature type="region of interest" description="Disordered" evidence="2">
    <location>
        <begin position="178"/>
        <end position="213"/>
    </location>
</feature>
<comment type="similarity">
    <text evidence="1">Belongs to the gemin-2 family.</text>
</comment>
<dbReference type="GeneID" id="77730397"/>